<dbReference type="Proteomes" id="UP000007431">
    <property type="component" value="Unassembled WGS sequence"/>
</dbReference>
<evidence type="ECO:0000313" key="2">
    <source>
        <dbReference type="Proteomes" id="UP000007431"/>
    </source>
</evidence>
<dbReference type="RefSeq" id="XP_003028999.1">
    <property type="nucleotide sequence ID" value="XM_003028953.1"/>
</dbReference>
<dbReference type="KEGG" id="scm:SCHCO_02551241"/>
<dbReference type="InParanoid" id="D8QE39"/>
<dbReference type="EMBL" id="GL377310">
    <property type="protein sequence ID" value="EFI94096.1"/>
    <property type="molecule type" value="Genomic_DNA"/>
</dbReference>
<sequence>MYITADLAPLRPVVLSYLSSFSLTLFNDFARPPFVIKPTSPYLSFPPFLTLSSAPNPLLCSDLPSCAALPLIDIPRLPPHAYPTPYDAARGRPY</sequence>
<name>D8QE39_SCHCM</name>
<proteinExistence type="predicted"/>
<protein>
    <submittedName>
        <fullName evidence="1">Uncharacterized protein</fullName>
    </submittedName>
</protein>
<gene>
    <name evidence="1" type="ORF">SCHCODRAFT_112121</name>
</gene>
<evidence type="ECO:0000313" key="1">
    <source>
        <dbReference type="EMBL" id="EFI94096.1"/>
    </source>
</evidence>
<dbReference type="VEuPathDB" id="FungiDB:SCHCODRAFT_02551241"/>
<reference evidence="1 2" key="1">
    <citation type="journal article" date="2010" name="Nat. Biotechnol.">
        <title>Genome sequence of the model mushroom Schizophyllum commune.</title>
        <authorList>
            <person name="Ohm R.A."/>
            <person name="de Jong J.F."/>
            <person name="Lugones L.G."/>
            <person name="Aerts A."/>
            <person name="Kothe E."/>
            <person name="Stajich J.E."/>
            <person name="de Vries R.P."/>
            <person name="Record E."/>
            <person name="Levasseur A."/>
            <person name="Baker S.E."/>
            <person name="Bartholomew K.A."/>
            <person name="Coutinho P.M."/>
            <person name="Erdmann S."/>
            <person name="Fowler T.J."/>
            <person name="Gathman A.C."/>
            <person name="Lombard V."/>
            <person name="Henrissat B."/>
            <person name="Knabe N."/>
            <person name="Kuees U."/>
            <person name="Lilly W.W."/>
            <person name="Lindquist E."/>
            <person name="Lucas S."/>
            <person name="Magnuson J.K."/>
            <person name="Piumi F."/>
            <person name="Raudaskoski M."/>
            <person name="Salamov A."/>
            <person name="Schmutz J."/>
            <person name="Schwarze F.W.M.R."/>
            <person name="vanKuyk P.A."/>
            <person name="Horton J.S."/>
            <person name="Grigoriev I.V."/>
            <person name="Woesten H.A.B."/>
        </authorList>
    </citation>
    <scope>NUCLEOTIDE SEQUENCE [LARGE SCALE GENOMIC DNA]</scope>
    <source>
        <strain evidence="2">H4-8 / FGSC 9210</strain>
    </source>
</reference>
<dbReference type="AlphaFoldDB" id="D8QE39"/>
<dbReference type="HOGENOM" id="CLU_2387430_0_0_1"/>
<feature type="non-terminal residue" evidence="1">
    <location>
        <position position="94"/>
    </location>
</feature>
<dbReference type="OrthoDB" id="10476892at2759"/>
<accession>D8QE39</accession>
<organism evidence="2">
    <name type="scientific">Schizophyllum commune (strain H4-8 / FGSC 9210)</name>
    <name type="common">Split gill fungus</name>
    <dbReference type="NCBI Taxonomy" id="578458"/>
    <lineage>
        <taxon>Eukaryota</taxon>
        <taxon>Fungi</taxon>
        <taxon>Dikarya</taxon>
        <taxon>Basidiomycota</taxon>
        <taxon>Agaricomycotina</taxon>
        <taxon>Agaricomycetes</taxon>
        <taxon>Agaricomycetidae</taxon>
        <taxon>Agaricales</taxon>
        <taxon>Schizophyllaceae</taxon>
        <taxon>Schizophyllum</taxon>
    </lineage>
</organism>
<keyword evidence="2" id="KW-1185">Reference proteome</keyword>
<dbReference type="GeneID" id="9590491"/>